<evidence type="ECO:0000313" key="2">
    <source>
        <dbReference type="Proteomes" id="UP001334248"/>
    </source>
</evidence>
<reference evidence="1 2" key="1">
    <citation type="journal article" date="2023" name="Res Sq">
        <title>Genomic and morphological characterization of Knufia obscura isolated from the Mars 2020 spacecraft assembly facility.</title>
        <authorList>
            <person name="Chander A.M."/>
            <person name="Teixeira M.M."/>
            <person name="Singh N.K."/>
            <person name="Williams M.P."/>
            <person name="Parker C.W."/>
            <person name="Leo P."/>
            <person name="Stajich J.E."/>
            <person name="Torok T."/>
            <person name="Tighe S."/>
            <person name="Mason C.E."/>
            <person name="Venkateswaran K."/>
        </authorList>
    </citation>
    <scope>NUCLEOTIDE SEQUENCE [LARGE SCALE GENOMIC DNA]</scope>
    <source>
        <strain evidence="1 2">CCFEE 5817</strain>
    </source>
</reference>
<dbReference type="GeneID" id="90003488"/>
<proteinExistence type="predicted"/>
<evidence type="ECO:0000313" key="1">
    <source>
        <dbReference type="EMBL" id="KAK5937910.1"/>
    </source>
</evidence>
<gene>
    <name evidence="1" type="ORF">PMZ80_010039</name>
</gene>
<dbReference type="Proteomes" id="UP001334248">
    <property type="component" value="Unassembled WGS sequence"/>
</dbReference>
<sequence length="154" mass="17156">MTTPTHTSSPNLTVEDEFVLLTDIDNKRHARRFLIDTKLQGSNEFAEIIAGLSVPVVSIVKPVKIIYTIRQTLEGTELDIQSRRQLLDVELESDAAKAARAKRVGFLNDHIESNMVILEMAAKQLSRAQNHTARPVPESRALGFEIATKGERHG</sequence>
<keyword evidence="2" id="KW-1185">Reference proteome</keyword>
<accession>A0ABR0RCF9</accession>
<name>A0ABR0RCF9_9EURO</name>
<dbReference type="EMBL" id="JAVHJV010000015">
    <property type="protein sequence ID" value="KAK5937910.1"/>
    <property type="molecule type" value="Genomic_DNA"/>
</dbReference>
<dbReference type="RefSeq" id="XP_064726000.1">
    <property type="nucleotide sequence ID" value="XM_064878432.1"/>
</dbReference>
<comment type="caution">
    <text evidence="1">The sequence shown here is derived from an EMBL/GenBank/DDBJ whole genome shotgun (WGS) entry which is preliminary data.</text>
</comment>
<protein>
    <submittedName>
        <fullName evidence="1">Uncharacterized protein</fullName>
    </submittedName>
</protein>
<organism evidence="1 2">
    <name type="scientific">Knufia obscura</name>
    <dbReference type="NCBI Taxonomy" id="1635080"/>
    <lineage>
        <taxon>Eukaryota</taxon>
        <taxon>Fungi</taxon>
        <taxon>Dikarya</taxon>
        <taxon>Ascomycota</taxon>
        <taxon>Pezizomycotina</taxon>
        <taxon>Eurotiomycetes</taxon>
        <taxon>Chaetothyriomycetidae</taxon>
        <taxon>Chaetothyriales</taxon>
        <taxon>Trichomeriaceae</taxon>
        <taxon>Knufia</taxon>
    </lineage>
</organism>